<sequence length="31" mass="3548">MQIQEPSMSAMFTLLPPRTRYLAISTSSVQY</sequence>
<accession>A0A0A9FKU6</accession>
<evidence type="ECO:0000313" key="1">
    <source>
        <dbReference type="EMBL" id="JAE12967.1"/>
    </source>
</evidence>
<reference evidence="1" key="1">
    <citation type="submission" date="2014-09" db="EMBL/GenBank/DDBJ databases">
        <authorList>
            <person name="Magalhaes I.L.F."/>
            <person name="Oliveira U."/>
            <person name="Santos F.R."/>
            <person name="Vidigal T.H.D.A."/>
            <person name="Brescovit A.D."/>
            <person name="Santos A.J."/>
        </authorList>
    </citation>
    <scope>NUCLEOTIDE SEQUENCE</scope>
    <source>
        <tissue evidence="1">Shoot tissue taken approximately 20 cm above the soil surface</tissue>
    </source>
</reference>
<organism evidence="1">
    <name type="scientific">Arundo donax</name>
    <name type="common">Giant reed</name>
    <name type="synonym">Donax arundinaceus</name>
    <dbReference type="NCBI Taxonomy" id="35708"/>
    <lineage>
        <taxon>Eukaryota</taxon>
        <taxon>Viridiplantae</taxon>
        <taxon>Streptophyta</taxon>
        <taxon>Embryophyta</taxon>
        <taxon>Tracheophyta</taxon>
        <taxon>Spermatophyta</taxon>
        <taxon>Magnoliopsida</taxon>
        <taxon>Liliopsida</taxon>
        <taxon>Poales</taxon>
        <taxon>Poaceae</taxon>
        <taxon>PACMAD clade</taxon>
        <taxon>Arundinoideae</taxon>
        <taxon>Arundineae</taxon>
        <taxon>Arundo</taxon>
    </lineage>
</organism>
<protein>
    <submittedName>
        <fullName evidence="1">Uncharacterized protein</fullName>
    </submittedName>
</protein>
<name>A0A0A9FKU6_ARUDO</name>
<dbReference type="AlphaFoldDB" id="A0A0A9FKU6"/>
<reference evidence="1" key="2">
    <citation type="journal article" date="2015" name="Data Brief">
        <title>Shoot transcriptome of the giant reed, Arundo donax.</title>
        <authorList>
            <person name="Barrero R.A."/>
            <person name="Guerrero F.D."/>
            <person name="Moolhuijzen P."/>
            <person name="Goolsby J.A."/>
            <person name="Tidwell J."/>
            <person name="Bellgard S.E."/>
            <person name="Bellgard M.I."/>
        </authorList>
    </citation>
    <scope>NUCLEOTIDE SEQUENCE</scope>
    <source>
        <tissue evidence="1">Shoot tissue taken approximately 20 cm above the soil surface</tissue>
    </source>
</reference>
<proteinExistence type="predicted"/>
<dbReference type="EMBL" id="GBRH01184929">
    <property type="protein sequence ID" value="JAE12967.1"/>
    <property type="molecule type" value="Transcribed_RNA"/>
</dbReference>